<comment type="caution">
    <text evidence="2">The sequence shown here is derived from an EMBL/GenBank/DDBJ whole genome shotgun (WGS) entry which is preliminary data.</text>
</comment>
<evidence type="ECO:0000256" key="1">
    <source>
        <dbReference type="SAM" id="SignalP"/>
    </source>
</evidence>
<name>A0A9W6G1P2_9BACT</name>
<reference evidence="2" key="1">
    <citation type="submission" date="2022-12" db="EMBL/GenBank/DDBJ databases">
        <title>Reference genome sequencing for broad-spectrum identification of bacterial and archaeal isolates by mass spectrometry.</title>
        <authorList>
            <person name="Sekiguchi Y."/>
            <person name="Tourlousse D.M."/>
        </authorList>
    </citation>
    <scope>NUCLEOTIDE SEQUENCE</scope>
    <source>
        <strain evidence="2">H2</strain>
    </source>
</reference>
<sequence>MKQKLLSFASAAALVSTCAAPVAFAATAPLADGTYTITVSKFNSNGTLSTVSSNSAVATGEKLDFTLSSMPTKSDANFLLFELKAANGTVVRQGFAPAPPVSATNKLGINEMSDKQAKVVKEAAALAGSDDPILMSYLLVILRSPGITDADIPVIAQMGKAGILGSGGFEGFLTSPSGGNITTNQLKSLKDCLIYNSDGTQKTLRSFTEGYYDAVNMMTAEEQKEMQKAGGLMGEIFIDAATCAGIKPDLVLAAHNAAGVAVDDDGSMDTLWAQNPNFASAMDSAMTTFHLRISASNLADEYSKALTALGASGSQVTDFLDAGRSLMTSFENLEAQYAGFYTDPEGYAASKGTTVDVIQGELQDAYQAAFTTFQGSIASKPTDINTMKTSVLTILPHGAMLPDDFGTYTMFTAQDQPTCEAAGGTWGMTGCVANWPIPQTVMVTWLAGILGNGGDFAYTRDTTPLPSFAEGFWGGECTMAADQATCNMSGGMWTQSNSCVVMMQKGMCVGIGGEWNARHTFSSGNAAFNGFQGIQEDIAILEMKRQADRETMPAAGESEQLYEMRAKKNFVDGLATLAGKITGRINAATPISTELKQAIITLMRQPNM</sequence>
<gene>
    <name evidence="2" type="ORF">GHYDROH2_22480</name>
</gene>
<evidence type="ECO:0000313" key="2">
    <source>
        <dbReference type="EMBL" id="GLI38747.1"/>
    </source>
</evidence>
<protein>
    <recommendedName>
        <fullName evidence="4">Lipoprotein</fullName>
    </recommendedName>
</protein>
<dbReference type="AlphaFoldDB" id="A0A9W6G1P2"/>
<feature type="signal peptide" evidence="1">
    <location>
        <begin position="1"/>
        <end position="25"/>
    </location>
</feature>
<organism evidence="2 3">
    <name type="scientific">Geobacter hydrogenophilus</name>
    <dbReference type="NCBI Taxonomy" id="40983"/>
    <lineage>
        <taxon>Bacteria</taxon>
        <taxon>Pseudomonadati</taxon>
        <taxon>Thermodesulfobacteriota</taxon>
        <taxon>Desulfuromonadia</taxon>
        <taxon>Geobacterales</taxon>
        <taxon>Geobacteraceae</taxon>
        <taxon>Geobacter</taxon>
    </lineage>
</organism>
<keyword evidence="1" id="KW-0732">Signal</keyword>
<dbReference type="RefSeq" id="WP_214184987.1">
    <property type="nucleotide sequence ID" value="NZ_BSDS01000001.1"/>
</dbReference>
<accession>A0A9W6G1P2</accession>
<feature type="chain" id="PRO_5040859072" description="Lipoprotein" evidence="1">
    <location>
        <begin position="26"/>
        <end position="608"/>
    </location>
</feature>
<dbReference type="Proteomes" id="UP001144352">
    <property type="component" value="Unassembled WGS sequence"/>
</dbReference>
<evidence type="ECO:0000313" key="3">
    <source>
        <dbReference type="Proteomes" id="UP001144352"/>
    </source>
</evidence>
<dbReference type="EMBL" id="BSDS01000001">
    <property type="protein sequence ID" value="GLI38747.1"/>
    <property type="molecule type" value="Genomic_DNA"/>
</dbReference>
<keyword evidence="3" id="KW-1185">Reference proteome</keyword>
<evidence type="ECO:0008006" key="4">
    <source>
        <dbReference type="Google" id="ProtNLM"/>
    </source>
</evidence>
<proteinExistence type="predicted"/>